<sequence>MKKVLGILVVLLIVCGVTAALSPAFLGTGNLENLTQRIGLFGLIGVGVAFVIVTGGIDLSIGSVVCLAGVGLPWLLTRQGWSPTTAIGVLIATCALVGFIHGLLITKLRLQPFVVTLCGLLVYRGLMRGVTNSQSQGFGSDFEAMRWFATGKLPTMPVFLTLLAIGLVLVGLAVWRALKGRRDVKALTFGLLGALVVALSIGVRAKDFLLPVPCLILAVASVFAAIFFHRTVPGRHLLALGNNEEAARFSGIATDRLVILAYVVCAVFSGIAGLLFVMEVGSAQPSDFGNFYELYAIAAAVIGGCSLRGGEVSVLGVVLGAALMQVIKNMIVLVFPKQQQVEFAVIGLVILLGVVADEGVRRWSAKRRRLA</sequence>
<dbReference type="Proteomes" id="UP001374893">
    <property type="component" value="Chromosome"/>
</dbReference>
<dbReference type="RefSeq" id="WP_338685122.1">
    <property type="nucleotide sequence ID" value="NZ_AP024702.1"/>
</dbReference>
<feature type="transmembrane region" description="Helical" evidence="6">
    <location>
        <begin position="257"/>
        <end position="278"/>
    </location>
</feature>
<gene>
    <name evidence="7" type="ORF">HAHE_26770</name>
</gene>
<name>A0ABN6H562_9BACT</name>
<evidence type="ECO:0000256" key="1">
    <source>
        <dbReference type="ARBA" id="ARBA00004651"/>
    </source>
</evidence>
<keyword evidence="2" id="KW-1003">Cell membrane</keyword>
<feature type="transmembrane region" description="Helical" evidence="6">
    <location>
        <begin position="290"/>
        <end position="307"/>
    </location>
</feature>
<feature type="transmembrane region" description="Helical" evidence="6">
    <location>
        <begin position="43"/>
        <end position="72"/>
    </location>
</feature>
<evidence type="ECO:0000256" key="6">
    <source>
        <dbReference type="SAM" id="Phobius"/>
    </source>
</evidence>
<evidence type="ECO:0000256" key="2">
    <source>
        <dbReference type="ARBA" id="ARBA00022475"/>
    </source>
</evidence>
<dbReference type="PANTHER" id="PTHR32196">
    <property type="entry name" value="ABC TRANSPORTER PERMEASE PROTEIN YPHD-RELATED-RELATED"/>
    <property type="match status" value="1"/>
</dbReference>
<evidence type="ECO:0000313" key="8">
    <source>
        <dbReference type="Proteomes" id="UP001374893"/>
    </source>
</evidence>
<keyword evidence="3 6" id="KW-0812">Transmembrane</keyword>
<feature type="transmembrane region" description="Helical" evidence="6">
    <location>
        <begin position="314"/>
        <end position="335"/>
    </location>
</feature>
<feature type="transmembrane region" description="Helical" evidence="6">
    <location>
        <begin position="155"/>
        <end position="174"/>
    </location>
</feature>
<keyword evidence="8" id="KW-1185">Reference proteome</keyword>
<evidence type="ECO:0000256" key="4">
    <source>
        <dbReference type="ARBA" id="ARBA00022989"/>
    </source>
</evidence>
<keyword evidence="5 6" id="KW-0472">Membrane</keyword>
<comment type="subcellular location">
    <subcellularLocation>
        <location evidence="1">Cell membrane</location>
        <topology evidence="1">Multi-pass membrane protein</topology>
    </subcellularLocation>
</comment>
<feature type="transmembrane region" description="Helical" evidence="6">
    <location>
        <begin position="341"/>
        <end position="360"/>
    </location>
</feature>
<feature type="transmembrane region" description="Helical" evidence="6">
    <location>
        <begin position="84"/>
        <end position="105"/>
    </location>
</feature>
<dbReference type="Pfam" id="PF02653">
    <property type="entry name" value="BPD_transp_2"/>
    <property type="match status" value="1"/>
</dbReference>
<dbReference type="CDD" id="cd06579">
    <property type="entry name" value="TM_PBP1_transp_AraH_like"/>
    <property type="match status" value="1"/>
</dbReference>
<evidence type="ECO:0000256" key="5">
    <source>
        <dbReference type="ARBA" id="ARBA00023136"/>
    </source>
</evidence>
<keyword evidence="4 6" id="KW-1133">Transmembrane helix</keyword>
<evidence type="ECO:0000256" key="3">
    <source>
        <dbReference type="ARBA" id="ARBA00022692"/>
    </source>
</evidence>
<organism evidence="7 8">
    <name type="scientific">Haloferula helveola</name>
    <dbReference type="NCBI Taxonomy" id="490095"/>
    <lineage>
        <taxon>Bacteria</taxon>
        <taxon>Pseudomonadati</taxon>
        <taxon>Verrucomicrobiota</taxon>
        <taxon>Verrucomicrobiia</taxon>
        <taxon>Verrucomicrobiales</taxon>
        <taxon>Verrucomicrobiaceae</taxon>
        <taxon>Haloferula</taxon>
    </lineage>
</organism>
<reference evidence="7 8" key="1">
    <citation type="submission" date="2021-06" db="EMBL/GenBank/DDBJ databases">
        <title>Complete genome of Haloferula helveola possessing various polysaccharide degrading enzymes.</title>
        <authorList>
            <person name="Takami H."/>
            <person name="Huang C."/>
            <person name="Hamasaki K."/>
        </authorList>
    </citation>
    <scope>NUCLEOTIDE SEQUENCE [LARGE SCALE GENOMIC DNA]</scope>
    <source>
        <strain evidence="7 8">CN-1</strain>
    </source>
</reference>
<accession>A0ABN6H562</accession>
<dbReference type="InterPro" id="IPR001851">
    <property type="entry name" value="ABC_transp_permease"/>
</dbReference>
<proteinExistence type="predicted"/>
<dbReference type="EMBL" id="AP024702">
    <property type="protein sequence ID" value="BCX48769.1"/>
    <property type="molecule type" value="Genomic_DNA"/>
</dbReference>
<dbReference type="PANTHER" id="PTHR32196:SF15">
    <property type="entry name" value="SUGAR ABC TRANSPORTER PERMEASE PROTEIN"/>
    <property type="match status" value="1"/>
</dbReference>
<feature type="transmembrane region" description="Helical" evidence="6">
    <location>
        <begin position="209"/>
        <end position="228"/>
    </location>
</feature>
<protein>
    <submittedName>
        <fullName evidence="7">ABC transporter permease</fullName>
    </submittedName>
</protein>
<feature type="transmembrane region" description="Helical" evidence="6">
    <location>
        <begin position="186"/>
        <end position="203"/>
    </location>
</feature>
<evidence type="ECO:0000313" key="7">
    <source>
        <dbReference type="EMBL" id="BCX48769.1"/>
    </source>
</evidence>